<evidence type="ECO:0000313" key="2">
    <source>
        <dbReference type="Proteomes" id="UP001519460"/>
    </source>
</evidence>
<dbReference type="EMBL" id="JACVVK020000016">
    <property type="protein sequence ID" value="KAK7504342.1"/>
    <property type="molecule type" value="Genomic_DNA"/>
</dbReference>
<dbReference type="AlphaFoldDB" id="A0ABD0LZE2"/>
<name>A0ABD0LZE2_9CAEN</name>
<comment type="caution">
    <text evidence="1">The sequence shown here is derived from an EMBL/GenBank/DDBJ whole genome shotgun (WGS) entry which is preliminary data.</text>
</comment>
<organism evidence="1 2">
    <name type="scientific">Batillaria attramentaria</name>
    <dbReference type="NCBI Taxonomy" id="370345"/>
    <lineage>
        <taxon>Eukaryota</taxon>
        <taxon>Metazoa</taxon>
        <taxon>Spiralia</taxon>
        <taxon>Lophotrochozoa</taxon>
        <taxon>Mollusca</taxon>
        <taxon>Gastropoda</taxon>
        <taxon>Caenogastropoda</taxon>
        <taxon>Sorbeoconcha</taxon>
        <taxon>Cerithioidea</taxon>
        <taxon>Batillariidae</taxon>
        <taxon>Batillaria</taxon>
    </lineage>
</organism>
<reference evidence="1 2" key="1">
    <citation type="journal article" date="2023" name="Sci. Data">
        <title>Genome assembly of the Korean intertidal mud-creeper Batillaria attramentaria.</title>
        <authorList>
            <person name="Patra A.K."/>
            <person name="Ho P.T."/>
            <person name="Jun S."/>
            <person name="Lee S.J."/>
            <person name="Kim Y."/>
            <person name="Won Y.J."/>
        </authorList>
    </citation>
    <scope>NUCLEOTIDE SEQUENCE [LARGE SCALE GENOMIC DNA]</scope>
    <source>
        <strain evidence="1">Wonlab-2016</strain>
    </source>
</reference>
<protein>
    <submittedName>
        <fullName evidence="1">Uncharacterized protein</fullName>
    </submittedName>
</protein>
<gene>
    <name evidence="1" type="ORF">BaRGS_00004646</name>
</gene>
<evidence type="ECO:0000313" key="1">
    <source>
        <dbReference type="EMBL" id="KAK7504342.1"/>
    </source>
</evidence>
<accession>A0ABD0LZE2</accession>
<dbReference type="Proteomes" id="UP001519460">
    <property type="component" value="Unassembled WGS sequence"/>
</dbReference>
<proteinExistence type="predicted"/>
<sequence length="100" mass="11215">MCTHVRDDTRNTLYSASSRRSERLRVGCVCDVKKKPGPQVLKGEGSSRPPAASSALLTWQYAIHVKCSKLAFTARLHHQSPAYWVSSDRKPAKHTHNKKT</sequence>
<keyword evidence="2" id="KW-1185">Reference proteome</keyword>